<dbReference type="Proteomes" id="UP000315344">
    <property type="component" value="Unassembled WGS sequence"/>
</dbReference>
<evidence type="ECO:0000313" key="1">
    <source>
        <dbReference type="EMBL" id="TKW65722.1"/>
    </source>
</evidence>
<evidence type="ECO:0000313" key="2">
    <source>
        <dbReference type="Proteomes" id="UP000315344"/>
    </source>
</evidence>
<organism evidence="1 2">
    <name type="scientific">Paracoccus denitrificans</name>
    <dbReference type="NCBI Taxonomy" id="266"/>
    <lineage>
        <taxon>Bacteria</taxon>
        <taxon>Pseudomonadati</taxon>
        <taxon>Pseudomonadota</taxon>
        <taxon>Alphaproteobacteria</taxon>
        <taxon>Rhodobacterales</taxon>
        <taxon>Paracoccaceae</taxon>
        <taxon>Paracoccus</taxon>
    </lineage>
</organism>
<reference evidence="1 2" key="1">
    <citation type="journal article" date="2017" name="Nat. Commun.">
        <title>In situ click chemistry generation of cyclooxygenase-2 inhibitors.</title>
        <authorList>
            <person name="Bhardwaj A."/>
            <person name="Kaur J."/>
            <person name="Wuest M."/>
            <person name="Wuest F."/>
        </authorList>
    </citation>
    <scope>NUCLEOTIDE SEQUENCE [LARGE SCALE GENOMIC DNA]</scope>
    <source>
        <strain evidence="1">S2_012_000_R3_94</strain>
    </source>
</reference>
<proteinExistence type="predicted"/>
<protein>
    <recommendedName>
        <fullName evidence="3">DUF1127 domain-containing protein</fullName>
    </recommendedName>
</protein>
<comment type="caution">
    <text evidence="1">The sequence shown here is derived from an EMBL/GenBank/DDBJ whole genome shotgun (WGS) entry which is preliminary data.</text>
</comment>
<sequence>MTTQLTQYSPSLRDLLKGFMARTGEWFVRAMELQARVDQIEALQGMSDSALERLGITREQIPYYVFRDKTWM</sequence>
<name>A0A533I7C0_PARDE</name>
<dbReference type="EMBL" id="VAFL01000011">
    <property type="protein sequence ID" value="TKW65722.1"/>
    <property type="molecule type" value="Genomic_DNA"/>
</dbReference>
<evidence type="ECO:0008006" key="3">
    <source>
        <dbReference type="Google" id="ProtNLM"/>
    </source>
</evidence>
<dbReference type="AlphaFoldDB" id="A0A533I7C0"/>
<gene>
    <name evidence="1" type="ORF">DI616_13995</name>
</gene>
<accession>A0A533I7C0</accession>